<protein>
    <recommendedName>
        <fullName evidence="2">protein-tyrosine-phosphatase</fullName>
        <ecNumber evidence="2">3.1.3.48</ecNumber>
    </recommendedName>
</protein>
<dbReference type="GO" id="GO:0004725">
    <property type="term" value="F:protein tyrosine phosphatase activity"/>
    <property type="evidence" value="ECO:0007669"/>
    <property type="project" value="UniProtKB-EC"/>
</dbReference>
<dbReference type="PIRSF" id="PIRSF016557">
    <property type="entry name" value="Caps_synth_CpsB"/>
    <property type="match status" value="1"/>
</dbReference>
<accession>A0A1W1Z714</accession>
<reference evidence="5 6" key="1">
    <citation type="submission" date="2017-04" db="EMBL/GenBank/DDBJ databases">
        <authorList>
            <person name="Afonso C.L."/>
            <person name="Miller P.J."/>
            <person name="Scott M.A."/>
            <person name="Spackman E."/>
            <person name="Goraichik I."/>
            <person name="Dimitrov K.M."/>
            <person name="Suarez D.L."/>
            <person name="Swayne D.E."/>
        </authorList>
    </citation>
    <scope>NUCLEOTIDE SEQUENCE [LARGE SCALE GENOMIC DNA]</scope>
    <source>
        <strain evidence="5 6">DSM 3385</strain>
    </source>
</reference>
<dbReference type="SUPFAM" id="SSF89550">
    <property type="entry name" value="PHP domain-like"/>
    <property type="match status" value="1"/>
</dbReference>
<keyword evidence="3" id="KW-0378">Hydrolase</keyword>
<evidence type="ECO:0000256" key="3">
    <source>
        <dbReference type="ARBA" id="ARBA00022801"/>
    </source>
</evidence>
<dbReference type="AlphaFoldDB" id="A0A1W1Z714"/>
<dbReference type="Pfam" id="PF19567">
    <property type="entry name" value="CpsB_CapC"/>
    <property type="match status" value="1"/>
</dbReference>
<dbReference type="Gene3D" id="3.20.20.140">
    <property type="entry name" value="Metal-dependent hydrolases"/>
    <property type="match status" value="1"/>
</dbReference>
<dbReference type="EC" id="3.1.3.48" evidence="2"/>
<dbReference type="EMBL" id="FWXY01000002">
    <property type="protein sequence ID" value="SMC44156.1"/>
    <property type="molecule type" value="Genomic_DNA"/>
</dbReference>
<dbReference type="PANTHER" id="PTHR39181">
    <property type="entry name" value="TYROSINE-PROTEIN PHOSPHATASE YWQE"/>
    <property type="match status" value="1"/>
</dbReference>
<proteinExistence type="inferred from homology"/>
<dbReference type="OrthoDB" id="9788539at2"/>
<dbReference type="RefSeq" id="WP_084066786.1">
    <property type="nucleotide sequence ID" value="NZ_FWXY01000002.1"/>
</dbReference>
<evidence type="ECO:0000256" key="4">
    <source>
        <dbReference type="ARBA" id="ARBA00051722"/>
    </source>
</evidence>
<comment type="catalytic activity">
    <reaction evidence="4">
        <text>O-phospho-L-tyrosyl-[protein] + H2O = L-tyrosyl-[protein] + phosphate</text>
        <dbReference type="Rhea" id="RHEA:10684"/>
        <dbReference type="Rhea" id="RHEA-COMP:10136"/>
        <dbReference type="Rhea" id="RHEA-COMP:20101"/>
        <dbReference type="ChEBI" id="CHEBI:15377"/>
        <dbReference type="ChEBI" id="CHEBI:43474"/>
        <dbReference type="ChEBI" id="CHEBI:46858"/>
        <dbReference type="ChEBI" id="CHEBI:61978"/>
        <dbReference type="EC" id="3.1.3.48"/>
    </reaction>
</comment>
<keyword evidence="6" id="KW-1185">Reference proteome</keyword>
<evidence type="ECO:0000256" key="1">
    <source>
        <dbReference type="ARBA" id="ARBA00005750"/>
    </source>
</evidence>
<comment type="similarity">
    <text evidence="1">Belongs to the metallo-dependent hydrolases superfamily. CpsB/CapC family.</text>
</comment>
<gene>
    <name evidence="5" type="ORF">SAMN02746065_102113</name>
</gene>
<name>A0A1W1Z714_9BACT</name>
<sequence length="240" mass="26665">MIDFHSHILPCVDDGASSVEDAIKMAKMAVADGTSVMVATPHCCDGTYNCQKSDVLNGCRFLNSLLEEEQIPLTILPGQEIRLTPELLDDIDSGRVLTLNASAYILIELPTHVMPGYLCQIIRLVRSRGLIPVIAHPERNVVLMKNLDLLKEMHHCGALFQVTAGSLMGGFGRAVKKSATRLAHMDMVHFLGSDAHSANMRPPGIARARKRLEKLLNRPWEPHCRFETCQYEETVELLRA</sequence>
<organism evidence="5 6">
    <name type="scientific">Desulfocicer vacuolatum DSM 3385</name>
    <dbReference type="NCBI Taxonomy" id="1121400"/>
    <lineage>
        <taxon>Bacteria</taxon>
        <taxon>Pseudomonadati</taxon>
        <taxon>Thermodesulfobacteriota</taxon>
        <taxon>Desulfobacteria</taxon>
        <taxon>Desulfobacterales</taxon>
        <taxon>Desulfobacteraceae</taxon>
        <taxon>Desulfocicer</taxon>
    </lineage>
</organism>
<dbReference type="InterPro" id="IPR016195">
    <property type="entry name" value="Pol/histidinol_Pase-like"/>
</dbReference>
<dbReference type="Proteomes" id="UP000192418">
    <property type="component" value="Unassembled WGS sequence"/>
</dbReference>
<evidence type="ECO:0000313" key="6">
    <source>
        <dbReference type="Proteomes" id="UP000192418"/>
    </source>
</evidence>
<dbReference type="InterPro" id="IPR016667">
    <property type="entry name" value="Caps_polysacc_synth_CpsB/CapC"/>
</dbReference>
<dbReference type="GO" id="GO:0030145">
    <property type="term" value="F:manganese ion binding"/>
    <property type="evidence" value="ECO:0007669"/>
    <property type="project" value="InterPro"/>
</dbReference>
<evidence type="ECO:0000313" key="5">
    <source>
        <dbReference type="EMBL" id="SMC44156.1"/>
    </source>
</evidence>
<evidence type="ECO:0000256" key="2">
    <source>
        <dbReference type="ARBA" id="ARBA00013064"/>
    </source>
</evidence>
<dbReference type="STRING" id="1121400.SAMN02746065_102113"/>
<dbReference type="PANTHER" id="PTHR39181:SF1">
    <property type="entry name" value="TYROSINE-PROTEIN PHOSPHATASE YWQE"/>
    <property type="match status" value="1"/>
</dbReference>